<reference evidence="9" key="1">
    <citation type="journal article" date="2023" name="Science">
        <title>Elucidation of the pathway for biosynthesis of saponin adjuvants from the soapbark tree.</title>
        <authorList>
            <person name="Reed J."/>
            <person name="Orme A."/>
            <person name="El-Demerdash A."/>
            <person name="Owen C."/>
            <person name="Martin L.B.B."/>
            <person name="Misra R.C."/>
            <person name="Kikuchi S."/>
            <person name="Rejzek M."/>
            <person name="Martin A.C."/>
            <person name="Harkess A."/>
            <person name="Leebens-Mack J."/>
            <person name="Louveau T."/>
            <person name="Stephenson M.J."/>
            <person name="Osbourn A."/>
        </authorList>
    </citation>
    <scope>NUCLEOTIDE SEQUENCE</scope>
    <source>
        <strain evidence="9">S10</strain>
    </source>
</reference>
<dbReference type="Pfam" id="PF23559">
    <property type="entry name" value="WHD_DRP"/>
    <property type="match status" value="1"/>
</dbReference>
<dbReference type="Pfam" id="PF13855">
    <property type="entry name" value="LRR_8"/>
    <property type="match status" value="1"/>
</dbReference>
<evidence type="ECO:0000259" key="5">
    <source>
        <dbReference type="Pfam" id="PF00931"/>
    </source>
</evidence>
<dbReference type="Gene3D" id="1.10.10.10">
    <property type="entry name" value="Winged helix-like DNA-binding domain superfamily/Winged helix DNA-binding domain"/>
    <property type="match status" value="1"/>
</dbReference>
<evidence type="ECO:0000256" key="1">
    <source>
        <dbReference type="ARBA" id="ARBA00008894"/>
    </source>
</evidence>
<evidence type="ECO:0000313" key="10">
    <source>
        <dbReference type="Proteomes" id="UP001163823"/>
    </source>
</evidence>
<feature type="domain" description="Disease resistance R13L4/SHOC-2-like LRR" evidence="8">
    <location>
        <begin position="567"/>
        <end position="675"/>
    </location>
</feature>
<dbReference type="PANTHER" id="PTHR33463:SF81">
    <property type="entry name" value="DISEASE RESISTANCE PROTEIN RPS2-LIKE"/>
    <property type="match status" value="1"/>
</dbReference>
<dbReference type="Proteomes" id="UP001163823">
    <property type="component" value="Chromosome 5"/>
</dbReference>
<dbReference type="SUPFAM" id="SSF52058">
    <property type="entry name" value="L domain-like"/>
    <property type="match status" value="2"/>
</dbReference>
<comment type="similarity">
    <text evidence="1">Belongs to the disease resistance NB-LRR family.</text>
</comment>
<dbReference type="FunFam" id="1.10.10.10:FF:000322">
    <property type="entry name" value="Probable disease resistance protein At1g63360"/>
    <property type="match status" value="1"/>
</dbReference>
<dbReference type="InterPro" id="IPR050905">
    <property type="entry name" value="Plant_NBS-LRR"/>
</dbReference>
<dbReference type="InterPro" id="IPR036388">
    <property type="entry name" value="WH-like_DNA-bd_sf"/>
</dbReference>
<dbReference type="InterPro" id="IPR057135">
    <property type="entry name" value="At4g27190-like_LRR"/>
</dbReference>
<feature type="domain" description="Disease resistance protein At4g27190-like leucine-rich repeats" evidence="6">
    <location>
        <begin position="753"/>
        <end position="879"/>
    </location>
</feature>
<protein>
    <submittedName>
        <fullName evidence="9">Disease resistance protein</fullName>
    </submittedName>
</protein>
<dbReference type="Gene3D" id="3.40.50.300">
    <property type="entry name" value="P-loop containing nucleotide triphosphate hydrolases"/>
    <property type="match status" value="1"/>
</dbReference>
<feature type="domain" description="Disease resistance protein winged helix" evidence="7">
    <location>
        <begin position="382"/>
        <end position="452"/>
    </location>
</feature>
<dbReference type="SUPFAM" id="SSF52540">
    <property type="entry name" value="P-loop containing nucleoside triphosphate hydrolases"/>
    <property type="match status" value="1"/>
</dbReference>
<evidence type="ECO:0000259" key="6">
    <source>
        <dbReference type="Pfam" id="PF23247"/>
    </source>
</evidence>
<dbReference type="InterPro" id="IPR055414">
    <property type="entry name" value="LRR_R13L4/SHOC2-like"/>
</dbReference>
<dbReference type="PANTHER" id="PTHR33463">
    <property type="entry name" value="NB-ARC DOMAIN-CONTAINING PROTEIN-RELATED"/>
    <property type="match status" value="1"/>
</dbReference>
<evidence type="ECO:0000259" key="8">
    <source>
        <dbReference type="Pfam" id="PF23598"/>
    </source>
</evidence>
<keyword evidence="10" id="KW-1185">Reference proteome</keyword>
<dbReference type="PRINTS" id="PR00364">
    <property type="entry name" value="DISEASERSIST"/>
</dbReference>
<name>A0AAD7M2R9_QUISA</name>
<evidence type="ECO:0000256" key="4">
    <source>
        <dbReference type="ARBA" id="ARBA00022821"/>
    </source>
</evidence>
<proteinExistence type="inferred from homology"/>
<accession>A0AAD7M2R9</accession>
<organism evidence="9 10">
    <name type="scientific">Quillaja saponaria</name>
    <name type="common">Soap bark tree</name>
    <dbReference type="NCBI Taxonomy" id="32244"/>
    <lineage>
        <taxon>Eukaryota</taxon>
        <taxon>Viridiplantae</taxon>
        <taxon>Streptophyta</taxon>
        <taxon>Embryophyta</taxon>
        <taxon>Tracheophyta</taxon>
        <taxon>Spermatophyta</taxon>
        <taxon>Magnoliopsida</taxon>
        <taxon>eudicotyledons</taxon>
        <taxon>Gunneridae</taxon>
        <taxon>Pentapetalae</taxon>
        <taxon>rosids</taxon>
        <taxon>fabids</taxon>
        <taxon>Fabales</taxon>
        <taxon>Quillajaceae</taxon>
        <taxon>Quillaja</taxon>
    </lineage>
</organism>
<keyword evidence="3" id="KW-0677">Repeat</keyword>
<dbReference type="GO" id="GO:0006952">
    <property type="term" value="P:defense response"/>
    <property type="evidence" value="ECO:0007669"/>
    <property type="project" value="UniProtKB-KW"/>
</dbReference>
<keyword evidence="2" id="KW-0433">Leucine-rich repeat</keyword>
<evidence type="ECO:0000256" key="2">
    <source>
        <dbReference type="ARBA" id="ARBA00022614"/>
    </source>
</evidence>
<dbReference type="Pfam" id="PF23598">
    <property type="entry name" value="LRR_14"/>
    <property type="match status" value="1"/>
</dbReference>
<evidence type="ECO:0000313" key="9">
    <source>
        <dbReference type="EMBL" id="KAJ7967966.1"/>
    </source>
</evidence>
<dbReference type="InterPro" id="IPR001611">
    <property type="entry name" value="Leu-rich_rpt"/>
</dbReference>
<dbReference type="AlphaFoldDB" id="A0AAD7M2R9"/>
<dbReference type="Gene3D" id="3.80.10.10">
    <property type="entry name" value="Ribonuclease Inhibitor"/>
    <property type="match status" value="2"/>
</dbReference>
<gene>
    <name evidence="9" type="ORF">O6P43_012144</name>
</gene>
<keyword evidence="4" id="KW-0611">Plant defense</keyword>
<dbReference type="InterPro" id="IPR058922">
    <property type="entry name" value="WHD_DRP"/>
</dbReference>
<dbReference type="KEGG" id="qsa:O6P43_012144"/>
<dbReference type="InterPro" id="IPR002182">
    <property type="entry name" value="NB-ARC"/>
</dbReference>
<sequence length="977" mass="111442">MASGFLEGAAVNAVGNVVSNGLIHSYSHIRAKFASSRNLDENYKQLINEKRSLLATKEYVDAEARTHRQKRRTTYVYSIWINKVSATVAEVEQLTGKYERKRLQRFRIQQRSRLSEKMAKMCSKVVQLTEEGRLPTGFLEGKLAEAIIEVRHTHDIEGYPTLKSSLEMILRLLRKNRIRGIGVCGIAGVGKTTILQNLNNNKEVAVLFDIVIFVKVSAEQRDQKLQKSIAKRLLLDIEGIDDDNMIAGLISEELKDKKYLLILDEVVDYINLNQLGIQNNDNGSKVVLATRFRYVCKLSNVNIVIELVSSKCSSLPLVIKVIASSFKLKDTAESWRDGIEDLNKLWPAIQSQGLKELYSFLRFCYDELEDEKQKKCFLYGSLYPADSKIFTDYLVECWAAEGFLGDVNDTRKYQNARDRGYAILEHLINVSLLEKGKRIKDVRMSNFIRELALHISSEDPECNFFVKDSEESAELTTSQAWEQAKRVSMIHSGLHVLPENPSCNNLFTLLLQKNSNLAKIPPNFFEHMSGLLVLDLHRTEIGKLPSSLSKLTSLKGLYLNECKFLTLLPPEIASLQFLEVLDIRGSTVKFIPFHIQNLVNLRCLRISYVKNSDGTESQGQKTDSNVIAMLQKLEELVIEVDSYNHWCNGIADVIHQVASLKNLSTLRFCFPDSDSLTDFITNNSQWKNRKLNAFQFFVGCKNSKLRILESFEHRITRYMKYYNGRSEDDSTIKEVLAETDAFELICHNSVTKLSDFLEAASLKRIRGWSIESCNSLSTIIDSSFVPLSNSIVGNNMTTLGNNIDYNDSASNGSILPNLEQLYLKRLLNLESVFDCPMQPRSLSKLQILEIMNCPKLTRIFNDEAICQLSRLQKLTIKVCFEIEELVLPKLETLVLNDMPKLKNICINKSLAWPSSLEVLKISSCPQLKSLPFRKENATSLRFIRGEQDWWNEMDWATTDDDDIKWLQSIFVPQIQIL</sequence>
<dbReference type="InterPro" id="IPR027417">
    <property type="entry name" value="P-loop_NTPase"/>
</dbReference>
<evidence type="ECO:0000259" key="7">
    <source>
        <dbReference type="Pfam" id="PF23559"/>
    </source>
</evidence>
<dbReference type="InterPro" id="IPR032675">
    <property type="entry name" value="LRR_dom_sf"/>
</dbReference>
<dbReference type="EMBL" id="JARAOO010000005">
    <property type="protein sequence ID" value="KAJ7967966.1"/>
    <property type="molecule type" value="Genomic_DNA"/>
</dbReference>
<dbReference type="GO" id="GO:0043531">
    <property type="term" value="F:ADP binding"/>
    <property type="evidence" value="ECO:0007669"/>
    <property type="project" value="InterPro"/>
</dbReference>
<feature type="domain" description="NB-ARC" evidence="5">
    <location>
        <begin position="169"/>
        <end position="300"/>
    </location>
</feature>
<comment type="caution">
    <text evidence="9">The sequence shown here is derived from an EMBL/GenBank/DDBJ whole genome shotgun (WGS) entry which is preliminary data.</text>
</comment>
<evidence type="ECO:0000256" key="3">
    <source>
        <dbReference type="ARBA" id="ARBA00022737"/>
    </source>
</evidence>
<dbReference type="Pfam" id="PF23247">
    <property type="entry name" value="LRR_RPS2"/>
    <property type="match status" value="1"/>
</dbReference>
<dbReference type="Pfam" id="PF00931">
    <property type="entry name" value="NB-ARC"/>
    <property type="match status" value="1"/>
</dbReference>